<dbReference type="AlphaFoldDB" id="A0A1M5TTB9"/>
<keyword evidence="2" id="KW-1185">Reference proteome</keyword>
<dbReference type="EMBL" id="FQXS01000003">
    <property type="protein sequence ID" value="SHH53826.1"/>
    <property type="molecule type" value="Genomic_DNA"/>
</dbReference>
<accession>A0A1M5TTB9</accession>
<proteinExistence type="predicted"/>
<gene>
    <name evidence="1" type="ORF">SAMN02745124_00896</name>
</gene>
<reference evidence="1 2" key="1">
    <citation type="submission" date="2016-11" db="EMBL/GenBank/DDBJ databases">
        <authorList>
            <person name="Jaros S."/>
            <person name="Januszkiewicz K."/>
            <person name="Wedrychowicz H."/>
        </authorList>
    </citation>
    <scope>NUCLEOTIDE SEQUENCE [LARGE SCALE GENOMIC DNA]</scope>
    <source>
        <strain evidence="1 2">DSM 9705</strain>
    </source>
</reference>
<dbReference type="InterPro" id="IPR038071">
    <property type="entry name" value="UROD/MetE-like_sf"/>
</dbReference>
<evidence type="ECO:0000313" key="2">
    <source>
        <dbReference type="Proteomes" id="UP000184139"/>
    </source>
</evidence>
<dbReference type="STRING" id="1121409.SAMN02745124_00896"/>
<dbReference type="RefSeq" id="WP_073373618.1">
    <property type="nucleotide sequence ID" value="NZ_FQXS01000003.1"/>
</dbReference>
<dbReference type="Gene3D" id="3.20.20.210">
    <property type="match status" value="1"/>
</dbReference>
<protein>
    <submittedName>
        <fullName evidence="1">Methionine synthase II (Cobalamin-independent)</fullName>
    </submittedName>
</protein>
<organism evidence="1 2">
    <name type="scientific">Desulfofustis glycolicus DSM 9705</name>
    <dbReference type="NCBI Taxonomy" id="1121409"/>
    <lineage>
        <taxon>Bacteria</taxon>
        <taxon>Pseudomonadati</taxon>
        <taxon>Thermodesulfobacteriota</taxon>
        <taxon>Desulfobulbia</taxon>
        <taxon>Desulfobulbales</taxon>
        <taxon>Desulfocapsaceae</taxon>
        <taxon>Desulfofustis</taxon>
    </lineage>
</organism>
<dbReference type="OrthoDB" id="144815at2"/>
<dbReference type="SUPFAM" id="SSF51726">
    <property type="entry name" value="UROD/MetE-like"/>
    <property type="match status" value="1"/>
</dbReference>
<evidence type="ECO:0000313" key="1">
    <source>
        <dbReference type="EMBL" id="SHH53826.1"/>
    </source>
</evidence>
<dbReference type="Proteomes" id="UP000184139">
    <property type="component" value="Unassembled WGS sequence"/>
</dbReference>
<name>A0A1M5TTB9_9BACT</name>
<sequence length="356" mass="39142">MTSVFSTDALPVLVGSMPHADHRQAVDLIFAATPQIPIWPQLPKYPIEGMLRQFLPGMPGVTELDGKIFVDSQRADFDEQFLAFFEEYLLVDEGGAALEDSRFAMSPEEAGGFFVFLEEAEHRREQLTALKGQITGPITFCTGLVDQDGRAVFYNDQLRDAAVKLLAMKARWQTRMMAQVKERPLIFFDEPGLAGFGSSAFITITPADIAGCFSEVFAGVHREGGLAGVHVCANTEWSVIFDTAVDIVNFDAYSYFDKLLLYPQQLTTFFARGGILASGIVPTAAEQIREESAASLADKWFEQTRQLGRLGIDERTVFAQTLITPSCGTGTISEELAETVLRLTGEVSTLIRTKLG</sequence>